<evidence type="ECO:0000313" key="3">
    <source>
        <dbReference type="Proteomes" id="UP000479710"/>
    </source>
</evidence>
<dbReference type="AlphaFoldDB" id="A0A6G1D7Y5"/>
<organism evidence="2 3">
    <name type="scientific">Oryza meyeriana var. granulata</name>
    <dbReference type="NCBI Taxonomy" id="110450"/>
    <lineage>
        <taxon>Eukaryota</taxon>
        <taxon>Viridiplantae</taxon>
        <taxon>Streptophyta</taxon>
        <taxon>Embryophyta</taxon>
        <taxon>Tracheophyta</taxon>
        <taxon>Spermatophyta</taxon>
        <taxon>Magnoliopsida</taxon>
        <taxon>Liliopsida</taxon>
        <taxon>Poales</taxon>
        <taxon>Poaceae</taxon>
        <taxon>BOP clade</taxon>
        <taxon>Oryzoideae</taxon>
        <taxon>Oryzeae</taxon>
        <taxon>Oryzinae</taxon>
        <taxon>Oryza</taxon>
        <taxon>Oryza meyeriana</taxon>
    </lineage>
</organism>
<sequence length="91" mass="9721">MRGADPSGSGQQVVEEARQVMSSGDPDWVPPSGGRNDSVLMGRLGEADGSHALPIYLLWRGSGGRPLHRAGQGWSPAWDLRQVMSGQILPE</sequence>
<gene>
    <name evidence="2" type="ORF">E2562_025872</name>
</gene>
<comment type="caution">
    <text evidence="2">The sequence shown here is derived from an EMBL/GenBank/DDBJ whole genome shotgun (WGS) entry which is preliminary data.</text>
</comment>
<feature type="region of interest" description="Disordered" evidence="1">
    <location>
        <begin position="1"/>
        <end position="42"/>
    </location>
</feature>
<proteinExistence type="predicted"/>
<dbReference type="EMBL" id="SPHZ02000007">
    <property type="protein sequence ID" value="KAF0908510.1"/>
    <property type="molecule type" value="Genomic_DNA"/>
</dbReference>
<keyword evidence="3" id="KW-1185">Reference proteome</keyword>
<evidence type="ECO:0000256" key="1">
    <source>
        <dbReference type="SAM" id="MobiDB-lite"/>
    </source>
</evidence>
<accession>A0A6G1D7Y5</accession>
<protein>
    <submittedName>
        <fullName evidence="2">Uncharacterized protein</fullName>
    </submittedName>
</protein>
<reference evidence="2 3" key="1">
    <citation type="submission" date="2019-11" db="EMBL/GenBank/DDBJ databases">
        <title>Whole genome sequence of Oryza granulata.</title>
        <authorList>
            <person name="Li W."/>
        </authorList>
    </citation>
    <scope>NUCLEOTIDE SEQUENCE [LARGE SCALE GENOMIC DNA]</scope>
    <source>
        <strain evidence="3">cv. Menghai</strain>
        <tissue evidence="2">Leaf</tissue>
    </source>
</reference>
<dbReference type="Proteomes" id="UP000479710">
    <property type="component" value="Unassembled WGS sequence"/>
</dbReference>
<name>A0A6G1D7Y5_9ORYZ</name>
<evidence type="ECO:0000313" key="2">
    <source>
        <dbReference type="EMBL" id="KAF0908510.1"/>
    </source>
</evidence>